<evidence type="ECO:0000256" key="11">
    <source>
        <dbReference type="ARBA" id="ARBA00023160"/>
    </source>
</evidence>
<keyword evidence="7 12" id="KW-1133">Transmembrane helix</keyword>
<name>A0A1X2HAB2_SYNRA</name>
<evidence type="ECO:0000313" key="16">
    <source>
        <dbReference type="Proteomes" id="UP000242180"/>
    </source>
</evidence>
<dbReference type="PANTHER" id="PTHR43086:SF2">
    <property type="entry name" value="HYDROXYSTEROID DEHYDROGENASE-LIKE PROTEIN 1"/>
    <property type="match status" value="1"/>
</dbReference>
<dbReference type="PRINTS" id="PR00081">
    <property type="entry name" value="GDHRDH"/>
</dbReference>
<keyword evidence="3 12" id="KW-0812">Transmembrane</keyword>
<comment type="function">
    <text evidence="12">Component of the microsomal membrane bound fatty acid elongation system, which produces the 26-carbon very long-chain fatty acids (VLCFA) from palmitate. Catalyzes the reduction of the 3-ketoacyl-CoA intermediate that is formed in each cycle of fatty acid elongation. VLCFAs serve as precursors for ceramide and sphingolipids.</text>
</comment>
<dbReference type="HAMAP" id="MF_03107">
    <property type="entry name" value="3_ketoreductase"/>
    <property type="match status" value="1"/>
</dbReference>
<accession>A0A1X2HAB2</accession>
<comment type="caution">
    <text evidence="15">The sequence shown here is derived from an EMBL/GenBank/DDBJ whole genome shotgun (WGS) entry which is preliminary data.</text>
</comment>
<comment type="catalytic activity">
    <reaction evidence="12">
        <text>a very-long-chain (3R)-3-hydroxyacyl-CoA + NADP(+) = a very-long-chain 3-oxoacyl-CoA + NADPH + H(+)</text>
        <dbReference type="Rhea" id="RHEA:48680"/>
        <dbReference type="ChEBI" id="CHEBI:15378"/>
        <dbReference type="ChEBI" id="CHEBI:57783"/>
        <dbReference type="ChEBI" id="CHEBI:58349"/>
        <dbReference type="ChEBI" id="CHEBI:85440"/>
        <dbReference type="ChEBI" id="CHEBI:90725"/>
        <dbReference type="EC" id="1.1.1.330"/>
    </reaction>
</comment>
<keyword evidence="16" id="KW-1185">Reference proteome</keyword>
<feature type="active site" description="Proton acceptor" evidence="12">
    <location>
        <position position="210"/>
    </location>
</feature>
<evidence type="ECO:0000256" key="10">
    <source>
        <dbReference type="ARBA" id="ARBA00023136"/>
    </source>
</evidence>
<keyword evidence="6 12" id="KW-0521">NADP</keyword>
<comment type="pathway">
    <text evidence="1">Lipid metabolism; fatty acid biosynthesis.</text>
</comment>
<evidence type="ECO:0000256" key="3">
    <source>
        <dbReference type="ARBA" id="ARBA00022692"/>
    </source>
</evidence>
<evidence type="ECO:0000256" key="14">
    <source>
        <dbReference type="SAM" id="Phobius"/>
    </source>
</evidence>
<dbReference type="InterPro" id="IPR036291">
    <property type="entry name" value="NAD(P)-bd_dom_sf"/>
</dbReference>
<feature type="transmembrane region" description="Helical" evidence="14">
    <location>
        <begin position="12"/>
        <end position="29"/>
    </location>
</feature>
<feature type="binding site" evidence="12">
    <location>
        <position position="197"/>
    </location>
    <ligand>
        <name>substrate</name>
    </ligand>
</feature>
<evidence type="ECO:0000256" key="5">
    <source>
        <dbReference type="ARBA" id="ARBA00022832"/>
    </source>
</evidence>
<keyword evidence="4 12" id="KW-0256">Endoplasmic reticulum</keyword>
<evidence type="ECO:0000256" key="1">
    <source>
        <dbReference type="ARBA" id="ARBA00005194"/>
    </source>
</evidence>
<evidence type="ECO:0000256" key="2">
    <source>
        <dbReference type="ARBA" id="ARBA00022516"/>
    </source>
</evidence>
<keyword evidence="5 12" id="KW-0276">Fatty acid metabolism</keyword>
<evidence type="ECO:0000313" key="15">
    <source>
        <dbReference type="EMBL" id="ORY95589.1"/>
    </source>
</evidence>
<keyword evidence="2 12" id="KW-0444">Lipid biosynthesis</keyword>
<dbReference type="EC" id="1.1.1.330" evidence="12"/>
<dbReference type="FunFam" id="3.40.50.720:FF:000137">
    <property type="entry name" value="Hydroxysteroid (17-beta) dehydrogenase 3"/>
    <property type="match status" value="1"/>
</dbReference>
<dbReference type="EMBL" id="MCGN01000006">
    <property type="protein sequence ID" value="ORY95589.1"/>
    <property type="molecule type" value="Genomic_DNA"/>
</dbReference>
<keyword evidence="9 12" id="KW-0443">Lipid metabolism</keyword>
<dbReference type="FunCoup" id="A0A1X2HAB2">
    <property type="interactions" value="555"/>
</dbReference>
<evidence type="ECO:0000256" key="4">
    <source>
        <dbReference type="ARBA" id="ARBA00022824"/>
    </source>
</evidence>
<comment type="similarity">
    <text evidence="12 13">Belongs to the short-chain dehydrogenases/reductases (SDR) family.</text>
</comment>
<dbReference type="InterPro" id="IPR002347">
    <property type="entry name" value="SDR_fam"/>
</dbReference>
<dbReference type="Pfam" id="PF00106">
    <property type="entry name" value="adh_short"/>
    <property type="match status" value="1"/>
</dbReference>
<dbReference type="PRINTS" id="PR00080">
    <property type="entry name" value="SDRFAMILY"/>
</dbReference>
<dbReference type="AlphaFoldDB" id="A0A1X2HAB2"/>
<dbReference type="InterPro" id="IPR020904">
    <property type="entry name" value="Sc_DH/Rdtase_CS"/>
</dbReference>
<dbReference type="Proteomes" id="UP000242180">
    <property type="component" value="Unassembled WGS sequence"/>
</dbReference>
<dbReference type="PANTHER" id="PTHR43086">
    <property type="entry name" value="VERY-LONG-CHAIN 3-OXOOACYL-COA REDUCTASE"/>
    <property type="match status" value="1"/>
</dbReference>
<evidence type="ECO:0000256" key="6">
    <source>
        <dbReference type="ARBA" id="ARBA00022857"/>
    </source>
</evidence>
<dbReference type="InParanoid" id="A0A1X2HAB2"/>
<dbReference type="STRING" id="13706.A0A1X2HAB2"/>
<organism evidence="15 16">
    <name type="scientific">Syncephalastrum racemosum</name>
    <name type="common">Filamentous fungus</name>
    <dbReference type="NCBI Taxonomy" id="13706"/>
    <lineage>
        <taxon>Eukaryota</taxon>
        <taxon>Fungi</taxon>
        <taxon>Fungi incertae sedis</taxon>
        <taxon>Mucoromycota</taxon>
        <taxon>Mucoromycotina</taxon>
        <taxon>Mucoromycetes</taxon>
        <taxon>Mucorales</taxon>
        <taxon>Syncephalastraceae</taxon>
        <taxon>Syncephalastrum</taxon>
    </lineage>
</organism>
<dbReference type="GO" id="GO:0042761">
    <property type="term" value="P:very long-chain fatty acid biosynthetic process"/>
    <property type="evidence" value="ECO:0007669"/>
    <property type="project" value="EnsemblFungi"/>
</dbReference>
<evidence type="ECO:0000256" key="13">
    <source>
        <dbReference type="RuleBase" id="RU000363"/>
    </source>
</evidence>
<reference evidence="15 16" key="1">
    <citation type="submission" date="2016-07" db="EMBL/GenBank/DDBJ databases">
        <title>Pervasive Adenine N6-methylation of Active Genes in Fungi.</title>
        <authorList>
            <consortium name="DOE Joint Genome Institute"/>
            <person name="Mondo S.J."/>
            <person name="Dannebaum R.O."/>
            <person name="Kuo R.C."/>
            <person name="Labutti K."/>
            <person name="Haridas S."/>
            <person name="Kuo A."/>
            <person name="Salamov A."/>
            <person name="Ahrendt S.R."/>
            <person name="Lipzen A."/>
            <person name="Sullivan W."/>
            <person name="Andreopoulos W.B."/>
            <person name="Clum A."/>
            <person name="Lindquist E."/>
            <person name="Daum C."/>
            <person name="Ramamoorthy G.K."/>
            <person name="Gryganskyi A."/>
            <person name="Culley D."/>
            <person name="Magnuson J.K."/>
            <person name="James T.Y."/>
            <person name="O'Malley M.A."/>
            <person name="Stajich J.E."/>
            <person name="Spatafora J.W."/>
            <person name="Visel A."/>
            <person name="Grigoriev I.V."/>
        </authorList>
    </citation>
    <scope>NUCLEOTIDE SEQUENCE [LARGE SCALE GENOMIC DNA]</scope>
    <source>
        <strain evidence="15 16">NRRL 2496</strain>
    </source>
</reference>
<dbReference type="Gene3D" id="3.40.50.720">
    <property type="entry name" value="NAD(P)-binding Rossmann-like Domain"/>
    <property type="match status" value="1"/>
</dbReference>
<dbReference type="InterPro" id="IPR027533">
    <property type="entry name" value="3_ketoreductase_fungal"/>
</dbReference>
<evidence type="ECO:0000256" key="7">
    <source>
        <dbReference type="ARBA" id="ARBA00022989"/>
    </source>
</evidence>
<evidence type="ECO:0000256" key="9">
    <source>
        <dbReference type="ARBA" id="ARBA00023098"/>
    </source>
</evidence>
<dbReference type="OMA" id="LVAPGMM"/>
<dbReference type="GO" id="GO:0030497">
    <property type="term" value="P:fatty acid elongation"/>
    <property type="evidence" value="ECO:0007669"/>
    <property type="project" value="UniProtKB-UniRule"/>
</dbReference>
<evidence type="ECO:0000256" key="8">
    <source>
        <dbReference type="ARBA" id="ARBA00023002"/>
    </source>
</evidence>
<dbReference type="SUPFAM" id="SSF51735">
    <property type="entry name" value="NAD(P)-binding Rossmann-fold domains"/>
    <property type="match status" value="1"/>
</dbReference>
<dbReference type="GO" id="GO:0005789">
    <property type="term" value="C:endoplasmic reticulum membrane"/>
    <property type="evidence" value="ECO:0007669"/>
    <property type="project" value="UniProtKB-SubCell"/>
</dbReference>
<keyword evidence="8 12" id="KW-0560">Oxidoreductase</keyword>
<keyword evidence="11 12" id="KW-0275">Fatty acid biosynthesis</keyword>
<dbReference type="OrthoDB" id="5545019at2759"/>
<dbReference type="UniPathway" id="UPA00094"/>
<evidence type="ECO:0000256" key="12">
    <source>
        <dbReference type="HAMAP-Rule" id="MF_03107"/>
    </source>
</evidence>
<sequence>MALIDDIKTDPILFYATCTLAFVGFASVASKLTSFFRTLIQAYLLRGIPLTKFGAGTGAYAVVTGASDGIGKEFAEQLAKAKFNVLLVSRTQSKLDAIAQDITSKYGVEAKTYAMDFTLGRDEDFAQLKSIIDSVRVGVLVNNVGTNHDIPVPFAEEEDKVIDDIVEVNIKGLLKMTKLVLPQMRTNRSGLILNLGSFAGLVPSPFLSVYSAGKAFLSTFSQAVGKEVEDEGVVIQNVCTYFVVSAMSKIRRPNFLVPLPKPYVASVLNKIGLPCGASDPYTSASYPSHGLAAWAIGNIFNSRFWIQKNYDIQVDIRKRALRKREREAAAARKDN</sequence>
<keyword evidence="10 12" id="KW-0472">Membrane</keyword>
<comment type="subcellular location">
    <subcellularLocation>
        <location evidence="12">Endoplasmic reticulum membrane</location>
        <topology evidence="12">Single-pass membrane protein</topology>
    </subcellularLocation>
</comment>
<dbReference type="GO" id="GO:0030148">
    <property type="term" value="P:sphingolipid biosynthetic process"/>
    <property type="evidence" value="ECO:0007669"/>
    <property type="project" value="EnsemblFungi"/>
</dbReference>
<protein>
    <recommendedName>
        <fullName evidence="12">Very-long-chain 3-oxoacyl-CoA reductase</fullName>
        <ecNumber evidence="12">1.1.1.330</ecNumber>
    </recommendedName>
    <alternativeName>
        <fullName evidence="12">3-ketoacyl-CoA reductase</fullName>
        <shortName evidence="12">3-ketoreductase</shortName>
        <shortName evidence="12">KAR</shortName>
    </alternativeName>
    <alternativeName>
        <fullName evidence="12">Microsomal beta-keto-reductase</fullName>
    </alternativeName>
</protein>
<dbReference type="PIRSF" id="PIRSF000126">
    <property type="entry name" value="11-beta-HSD1"/>
    <property type="match status" value="1"/>
</dbReference>
<dbReference type="GO" id="GO:0141040">
    <property type="term" value="F:very-long-chain 3-oxoacyl-CoA reductase activity"/>
    <property type="evidence" value="ECO:0007669"/>
    <property type="project" value="UniProtKB-EC"/>
</dbReference>
<dbReference type="CDD" id="cd05356">
    <property type="entry name" value="17beta-HSD1_like_SDR_c"/>
    <property type="match status" value="1"/>
</dbReference>
<gene>
    <name evidence="15" type="ORF">BCR43DRAFT_525298</name>
</gene>
<proteinExistence type="inferred from homology"/>
<dbReference type="PROSITE" id="PS00061">
    <property type="entry name" value="ADH_SHORT"/>
    <property type="match status" value="1"/>
</dbReference>
<dbReference type="GO" id="GO:0045703">
    <property type="term" value="F:ketoreductase activity"/>
    <property type="evidence" value="ECO:0007669"/>
    <property type="project" value="UniProtKB-UniRule"/>
</dbReference>